<proteinExistence type="predicted"/>
<comment type="caution">
    <text evidence="1">The sequence shown here is derived from an EMBL/GenBank/DDBJ whole genome shotgun (WGS) entry which is preliminary data.</text>
</comment>
<dbReference type="Pfam" id="PF13310">
    <property type="entry name" value="Virulence_RhuM"/>
    <property type="match status" value="1"/>
</dbReference>
<dbReference type="AlphaFoldDB" id="A0A9D2A4L3"/>
<dbReference type="EMBL" id="DXCK01000099">
    <property type="protein sequence ID" value="HIZ02022.1"/>
    <property type="molecule type" value="Genomic_DNA"/>
</dbReference>
<reference evidence="1" key="2">
    <citation type="submission" date="2021-04" db="EMBL/GenBank/DDBJ databases">
        <authorList>
            <person name="Gilroy R."/>
        </authorList>
    </citation>
    <scope>NUCLEOTIDE SEQUENCE</scope>
    <source>
        <strain evidence="1">ChiHjej12B11-24981</strain>
    </source>
</reference>
<dbReference type="PANTHER" id="PTHR35810">
    <property type="entry name" value="CYTOPLASMIC PROTEIN-RELATED"/>
    <property type="match status" value="1"/>
</dbReference>
<name>A0A9D2A4L3_9BACE</name>
<evidence type="ECO:0000313" key="2">
    <source>
        <dbReference type="Proteomes" id="UP000824023"/>
    </source>
</evidence>
<dbReference type="Proteomes" id="UP000824023">
    <property type="component" value="Unassembled WGS sequence"/>
</dbReference>
<protein>
    <submittedName>
        <fullName evidence="1">Virulence RhuM family protein</fullName>
    </submittedName>
</protein>
<organism evidence="1 2">
    <name type="scientific">Candidatus Bacteroides merdipullorum</name>
    <dbReference type="NCBI Taxonomy" id="2838474"/>
    <lineage>
        <taxon>Bacteria</taxon>
        <taxon>Pseudomonadati</taxon>
        <taxon>Bacteroidota</taxon>
        <taxon>Bacteroidia</taxon>
        <taxon>Bacteroidales</taxon>
        <taxon>Bacteroidaceae</taxon>
        <taxon>Bacteroides</taxon>
    </lineage>
</organism>
<dbReference type="PANTHER" id="PTHR35810:SF1">
    <property type="entry name" value="CYTOPLASMIC PROTEIN"/>
    <property type="match status" value="1"/>
</dbReference>
<gene>
    <name evidence="1" type="ORF">H9819_07220</name>
</gene>
<reference evidence="1" key="1">
    <citation type="journal article" date="2021" name="PeerJ">
        <title>Extensive microbial diversity within the chicken gut microbiome revealed by metagenomics and culture.</title>
        <authorList>
            <person name="Gilroy R."/>
            <person name="Ravi A."/>
            <person name="Getino M."/>
            <person name="Pursley I."/>
            <person name="Horton D.L."/>
            <person name="Alikhan N.F."/>
            <person name="Baker D."/>
            <person name="Gharbi K."/>
            <person name="Hall N."/>
            <person name="Watson M."/>
            <person name="Adriaenssens E.M."/>
            <person name="Foster-Nyarko E."/>
            <person name="Jarju S."/>
            <person name="Secka A."/>
            <person name="Antonio M."/>
            <person name="Oren A."/>
            <person name="Chaudhuri R.R."/>
            <person name="La Ragione R."/>
            <person name="Hildebrand F."/>
            <person name="Pallen M.J."/>
        </authorList>
    </citation>
    <scope>NUCLEOTIDE SEQUENCE</scope>
    <source>
        <strain evidence="1">ChiHjej12B11-24981</strain>
    </source>
</reference>
<sequence length="282" mass="32953">MEELNEIILYQPDETVKLEVRIENETVWLTQAQLVELFQSSKANISEHIKHIYEQKELTEAATVRKFRTVQSEGGRQIMRNRTYYNLDVIISVGYRVNTRRGIEFRQWANKILKEYLLKGYSFNTRMERLEQRVSKTEEQIAFFIHTALPPVEGIFFDGQIFDAYVFASNLIKSARHSVVLIDNYVDESVLTLLDKRKGEVTAAIYTGRMNKELRLDLERHNTQYAPIDVHICTKVHDRFLLIDDEVYHIGASLKDLGKKLFAFSKMHLTSTELLQKTTESI</sequence>
<accession>A0A9D2A4L3</accession>
<dbReference type="InterPro" id="IPR011204">
    <property type="entry name" value="Virulence_RhuM-like"/>
</dbReference>
<evidence type="ECO:0000313" key="1">
    <source>
        <dbReference type="EMBL" id="HIZ02022.1"/>
    </source>
</evidence>